<reference evidence="9" key="1">
    <citation type="submission" date="2022-11" db="UniProtKB">
        <authorList>
            <consortium name="WormBaseParasite"/>
        </authorList>
    </citation>
    <scope>IDENTIFICATION</scope>
</reference>
<dbReference type="Gene3D" id="3.10.50.40">
    <property type="match status" value="1"/>
</dbReference>
<keyword evidence="1 6" id="KW-0732">Signal</keyword>
<dbReference type="InterPro" id="IPR018247">
    <property type="entry name" value="EF_Hand_1_Ca_BS"/>
</dbReference>
<dbReference type="Proteomes" id="UP000887565">
    <property type="component" value="Unplaced"/>
</dbReference>
<feature type="domain" description="PPIase FKBP-type" evidence="7">
    <location>
        <begin position="96"/>
        <end position="169"/>
    </location>
</feature>
<dbReference type="InterPro" id="IPR046357">
    <property type="entry name" value="PPIase_dom_sf"/>
</dbReference>
<accession>A0A915HVU0</accession>
<dbReference type="EC" id="5.2.1.8" evidence="5"/>
<evidence type="ECO:0000256" key="6">
    <source>
        <dbReference type="SAM" id="SignalP"/>
    </source>
</evidence>
<comment type="catalytic activity">
    <reaction evidence="5">
        <text>[protein]-peptidylproline (omega=180) = [protein]-peptidylproline (omega=0)</text>
        <dbReference type="Rhea" id="RHEA:16237"/>
        <dbReference type="Rhea" id="RHEA-COMP:10747"/>
        <dbReference type="Rhea" id="RHEA-COMP:10748"/>
        <dbReference type="ChEBI" id="CHEBI:83833"/>
        <dbReference type="ChEBI" id="CHEBI:83834"/>
        <dbReference type="EC" id="5.2.1.8"/>
    </reaction>
</comment>
<keyword evidence="5" id="KW-0697">Rotamase</keyword>
<dbReference type="PROSITE" id="PS00018">
    <property type="entry name" value="EF_HAND_1"/>
    <property type="match status" value="1"/>
</dbReference>
<evidence type="ECO:0000259" key="7">
    <source>
        <dbReference type="PROSITE" id="PS50059"/>
    </source>
</evidence>
<dbReference type="InterPro" id="IPR052273">
    <property type="entry name" value="PPIase_FKBP"/>
</dbReference>
<keyword evidence="4" id="KW-0325">Glycoprotein</keyword>
<evidence type="ECO:0000256" key="4">
    <source>
        <dbReference type="ARBA" id="ARBA00023180"/>
    </source>
</evidence>
<dbReference type="PANTHER" id="PTHR46222">
    <property type="entry name" value="PEPTIDYL-PROLYL CIS-TRANS ISOMERASE FKBP7/14"/>
    <property type="match status" value="1"/>
</dbReference>
<protein>
    <recommendedName>
        <fullName evidence="5">peptidylprolyl isomerase</fullName>
        <ecNumber evidence="5">5.2.1.8</ecNumber>
    </recommendedName>
</protein>
<feature type="chain" id="PRO_5037869737" description="peptidylprolyl isomerase" evidence="6">
    <location>
        <begin position="18"/>
        <end position="310"/>
    </location>
</feature>
<organism evidence="8 9">
    <name type="scientific">Romanomermis culicivorax</name>
    <name type="common">Nematode worm</name>
    <dbReference type="NCBI Taxonomy" id="13658"/>
    <lineage>
        <taxon>Eukaryota</taxon>
        <taxon>Metazoa</taxon>
        <taxon>Ecdysozoa</taxon>
        <taxon>Nematoda</taxon>
        <taxon>Enoplea</taxon>
        <taxon>Dorylaimia</taxon>
        <taxon>Mermithida</taxon>
        <taxon>Mermithoidea</taxon>
        <taxon>Mermithidae</taxon>
        <taxon>Romanomermis</taxon>
    </lineage>
</organism>
<keyword evidence="2" id="KW-0677">Repeat</keyword>
<evidence type="ECO:0000256" key="2">
    <source>
        <dbReference type="ARBA" id="ARBA00022737"/>
    </source>
</evidence>
<dbReference type="WBParaSite" id="nRc.2.0.1.t05667-RA">
    <property type="protein sequence ID" value="nRc.2.0.1.t05667-RA"/>
    <property type="gene ID" value="nRc.2.0.1.g05667"/>
</dbReference>
<proteinExistence type="predicted"/>
<name>A0A915HVU0_ROMCU</name>
<keyword evidence="8" id="KW-1185">Reference proteome</keyword>
<evidence type="ECO:0000256" key="3">
    <source>
        <dbReference type="ARBA" id="ARBA00022824"/>
    </source>
</evidence>
<feature type="signal peptide" evidence="6">
    <location>
        <begin position="1"/>
        <end position="17"/>
    </location>
</feature>
<evidence type="ECO:0000313" key="8">
    <source>
        <dbReference type="Proteomes" id="UP000887565"/>
    </source>
</evidence>
<dbReference type="OMA" id="TFHYKVF"/>
<keyword evidence="3" id="KW-0256">Endoplasmic reticulum</keyword>
<evidence type="ECO:0000256" key="1">
    <source>
        <dbReference type="ARBA" id="ARBA00022729"/>
    </source>
</evidence>
<dbReference type="SUPFAM" id="SSF54534">
    <property type="entry name" value="FKBP-like"/>
    <property type="match status" value="1"/>
</dbReference>
<evidence type="ECO:0000256" key="5">
    <source>
        <dbReference type="PROSITE-ProRule" id="PRU00277"/>
    </source>
</evidence>
<dbReference type="AlphaFoldDB" id="A0A915HVU0"/>
<dbReference type="InterPro" id="IPR001179">
    <property type="entry name" value="PPIase_FKBP_dom"/>
</dbReference>
<evidence type="ECO:0000313" key="9">
    <source>
        <dbReference type="WBParaSite" id="nRc.2.0.1.t05667-RA"/>
    </source>
</evidence>
<dbReference type="PROSITE" id="PS50059">
    <property type="entry name" value="FKBP_PPIASE"/>
    <property type="match status" value="1"/>
</dbReference>
<dbReference type="Pfam" id="PF00254">
    <property type="entry name" value="FKBP_C"/>
    <property type="match status" value="1"/>
</dbReference>
<sequence length="310" mass="35847">MCTKLLILSIFLQFIFAKEQIIQTNVKLNSKKKQDDPKTIKINEENIPVIEIKGEGKPMSAAQIRALEEEAEGKPLDIKIKKTWTPKQCLRSAKRLDLVTFHYKGYYEDGKKFDQTYGKEPVTIQLGVGMTIPGLDKGLRGVCDNELRKITIPWRLSRRRKSKVWKNVPKEEHWISFDMIKFSDKMKKDYGKTLPNSDIDKVLAAEYFIKYFDKNGDQKVNSKEYESKMEMDIKIMKNKASPSENGKSKIKKSRKRDPGLAWILDFDNDGWTTDDELDTAPEILAMDPAKAGTFLEQQRQNSSYHLKTEL</sequence>
<dbReference type="GO" id="GO:0003755">
    <property type="term" value="F:peptidyl-prolyl cis-trans isomerase activity"/>
    <property type="evidence" value="ECO:0007669"/>
    <property type="project" value="UniProtKB-KW"/>
</dbReference>
<dbReference type="PANTHER" id="PTHR46222:SF3">
    <property type="entry name" value="PEPTIDYLPROLYL ISOMERASE"/>
    <property type="match status" value="1"/>
</dbReference>
<keyword evidence="5" id="KW-0413">Isomerase</keyword>